<evidence type="ECO:0000313" key="1">
    <source>
        <dbReference type="EMBL" id="QDV71360.1"/>
    </source>
</evidence>
<dbReference type="EMBL" id="CP036348">
    <property type="protein sequence ID" value="QDV71360.1"/>
    <property type="molecule type" value="Genomic_DNA"/>
</dbReference>
<reference evidence="1 2" key="1">
    <citation type="submission" date="2019-02" db="EMBL/GenBank/DDBJ databases">
        <title>Deep-cultivation of Planctomycetes and their phenomic and genomic characterization uncovers novel biology.</title>
        <authorList>
            <person name="Wiegand S."/>
            <person name="Jogler M."/>
            <person name="Boedeker C."/>
            <person name="Pinto D."/>
            <person name="Vollmers J."/>
            <person name="Rivas-Marin E."/>
            <person name="Kohn T."/>
            <person name="Peeters S.H."/>
            <person name="Heuer A."/>
            <person name="Rast P."/>
            <person name="Oberbeckmann S."/>
            <person name="Bunk B."/>
            <person name="Jeske O."/>
            <person name="Meyerdierks A."/>
            <person name="Storesund J.E."/>
            <person name="Kallscheuer N."/>
            <person name="Luecker S."/>
            <person name="Lage O.M."/>
            <person name="Pohl T."/>
            <person name="Merkel B.J."/>
            <person name="Hornburger P."/>
            <person name="Mueller R.-W."/>
            <person name="Bruemmer F."/>
            <person name="Labrenz M."/>
            <person name="Spormann A.M."/>
            <person name="Op den Camp H."/>
            <person name="Overmann J."/>
            <person name="Amann R."/>
            <person name="Jetten M.S.M."/>
            <person name="Mascher T."/>
            <person name="Medema M.H."/>
            <person name="Devos D.P."/>
            <person name="Kaster A.-K."/>
            <person name="Ovreas L."/>
            <person name="Rohde M."/>
            <person name="Galperin M.Y."/>
            <person name="Jogler C."/>
        </authorList>
    </citation>
    <scope>NUCLEOTIDE SEQUENCE [LARGE SCALE GENOMIC DNA]</scope>
    <source>
        <strain evidence="1 2">Poly24</strain>
    </source>
</reference>
<dbReference type="AlphaFoldDB" id="A0A518K0P0"/>
<keyword evidence="2" id="KW-1185">Reference proteome</keyword>
<dbReference type="Proteomes" id="UP000315082">
    <property type="component" value="Chromosome"/>
</dbReference>
<proteinExistence type="predicted"/>
<evidence type="ECO:0008006" key="3">
    <source>
        <dbReference type="Google" id="ProtNLM"/>
    </source>
</evidence>
<accession>A0A518K0P0</accession>
<sequence length="172" mass="17617">MLKYLKASLFVAIAAIVGCGESGPMCVPVTGTLTLDGEPLAFKSLTLTPIEGTAGGGASGYSDGQGKYQLLAMVPGAIQDFNGCPPGRYRVTVSEPLIPITDADFDAARQGDVLDNGEPAAAIALTDMSPKKRKQAKGDIPSVYASSTTSPLVIDVVEGNELIDLALASSGK</sequence>
<organism evidence="1 2">
    <name type="scientific">Rosistilla carotiformis</name>
    <dbReference type="NCBI Taxonomy" id="2528017"/>
    <lineage>
        <taxon>Bacteria</taxon>
        <taxon>Pseudomonadati</taxon>
        <taxon>Planctomycetota</taxon>
        <taxon>Planctomycetia</taxon>
        <taxon>Pirellulales</taxon>
        <taxon>Pirellulaceae</taxon>
        <taxon>Rosistilla</taxon>
    </lineage>
</organism>
<dbReference type="KEGG" id="rcf:Poly24_50950"/>
<evidence type="ECO:0000313" key="2">
    <source>
        <dbReference type="Proteomes" id="UP000315082"/>
    </source>
</evidence>
<protein>
    <recommendedName>
        <fullName evidence="3">Carboxypeptidase regulatory-like domain-containing protein</fullName>
    </recommendedName>
</protein>
<name>A0A518K0P0_9BACT</name>
<dbReference type="PROSITE" id="PS51257">
    <property type="entry name" value="PROKAR_LIPOPROTEIN"/>
    <property type="match status" value="1"/>
</dbReference>
<gene>
    <name evidence="1" type="ORF">Poly24_50950</name>
</gene>